<dbReference type="SMART" id="SM00062">
    <property type="entry name" value="PBPb"/>
    <property type="match status" value="1"/>
</dbReference>
<dbReference type="AlphaFoldDB" id="A0A1E5Q535"/>
<organism evidence="2 3">
    <name type="scientific">Magnetovibrio blakemorei</name>
    <dbReference type="NCBI Taxonomy" id="28181"/>
    <lineage>
        <taxon>Bacteria</taxon>
        <taxon>Pseudomonadati</taxon>
        <taxon>Pseudomonadota</taxon>
        <taxon>Alphaproteobacteria</taxon>
        <taxon>Rhodospirillales</taxon>
        <taxon>Magnetovibrionaceae</taxon>
        <taxon>Magnetovibrio</taxon>
    </lineage>
</organism>
<dbReference type="Gene3D" id="3.40.190.10">
    <property type="entry name" value="Periplasmic binding protein-like II"/>
    <property type="match status" value="2"/>
</dbReference>
<feature type="domain" description="Solute-binding protein family 3/N-terminal" evidence="1">
    <location>
        <begin position="19"/>
        <end position="250"/>
    </location>
</feature>
<dbReference type="SUPFAM" id="SSF53850">
    <property type="entry name" value="Periplasmic binding protein-like II"/>
    <property type="match status" value="1"/>
</dbReference>
<gene>
    <name evidence="2" type="ORF">BEN30_15685</name>
</gene>
<dbReference type="EMBL" id="MCGG01000055">
    <property type="protein sequence ID" value="OEJ65122.1"/>
    <property type="molecule type" value="Genomic_DNA"/>
</dbReference>
<dbReference type="Proteomes" id="UP000095347">
    <property type="component" value="Unassembled WGS sequence"/>
</dbReference>
<dbReference type="STRING" id="28181.BEN30_15685"/>
<evidence type="ECO:0000313" key="3">
    <source>
        <dbReference type="Proteomes" id="UP000095347"/>
    </source>
</evidence>
<proteinExistence type="predicted"/>
<comment type="caution">
    <text evidence="2">The sequence shown here is derived from an EMBL/GenBank/DDBJ whole genome shotgun (WGS) entry which is preliminary data.</text>
</comment>
<protein>
    <recommendedName>
        <fullName evidence="1">Solute-binding protein family 3/N-terminal domain-containing protein</fullName>
    </recommendedName>
</protein>
<evidence type="ECO:0000259" key="1">
    <source>
        <dbReference type="SMART" id="SM00062"/>
    </source>
</evidence>
<name>A0A1E5Q535_9PROT</name>
<accession>A0A1E5Q535</accession>
<keyword evidence="3" id="KW-1185">Reference proteome</keyword>
<dbReference type="InterPro" id="IPR001638">
    <property type="entry name" value="Solute-binding_3/MltF_N"/>
</dbReference>
<reference evidence="3" key="1">
    <citation type="submission" date="2016-07" db="EMBL/GenBank/DDBJ databases">
        <authorList>
            <person name="Florea S."/>
            <person name="Webb J.S."/>
            <person name="Jaromczyk J."/>
            <person name="Schardl C.L."/>
        </authorList>
    </citation>
    <scope>NUCLEOTIDE SEQUENCE [LARGE SCALE GENOMIC DNA]</scope>
    <source>
        <strain evidence="3">MV-1</strain>
    </source>
</reference>
<evidence type="ECO:0000313" key="2">
    <source>
        <dbReference type="EMBL" id="OEJ65122.1"/>
    </source>
</evidence>
<sequence length="250" mass="28292">MTFALLLLLNAHEVSATDLIKVGIYRFPPFVDFNALGEPEGLSLEMLKRLNEIQDDYRFEPVVTSPGARYADFSAARFDMMIFENINWGWTQRKLPIVQTPEFMSGGERYITLAQPGRTQNYFDDLSNKTIACIVGYHYGFAGFKDDPGYLREKFGARLVRRADELILALLSGHADIAVVTEALLFKNFADTPGLKGKILVSDRYDQVYSHRVVLRKGIALSVADMSELMDRMVTDPAYLSLIENYRGEP</sequence>